<dbReference type="Pfam" id="PF08713">
    <property type="entry name" value="DNA_alkylation"/>
    <property type="match status" value="1"/>
</dbReference>
<dbReference type="InterPro" id="IPR016024">
    <property type="entry name" value="ARM-type_fold"/>
</dbReference>
<dbReference type="RefSeq" id="WP_116012689.1">
    <property type="nucleotide sequence ID" value="NZ_QNUH01000012.1"/>
</dbReference>
<organism evidence="1 2">
    <name type="scientific">Chryseobacterium elymi</name>
    <dbReference type="NCBI Taxonomy" id="395936"/>
    <lineage>
        <taxon>Bacteria</taxon>
        <taxon>Pseudomonadati</taxon>
        <taxon>Bacteroidota</taxon>
        <taxon>Flavobacteriia</taxon>
        <taxon>Flavobacteriales</taxon>
        <taxon>Weeksellaceae</taxon>
        <taxon>Chryseobacterium group</taxon>
        <taxon>Chryseobacterium</taxon>
    </lineage>
</organism>
<evidence type="ECO:0000313" key="2">
    <source>
        <dbReference type="Proteomes" id="UP000257030"/>
    </source>
</evidence>
<protein>
    <submittedName>
        <fullName evidence="1">DNA alkylation repair protein</fullName>
    </submittedName>
</protein>
<dbReference type="InterPro" id="IPR014825">
    <property type="entry name" value="DNA_alkylation"/>
</dbReference>
<reference evidence="1 2" key="1">
    <citation type="journal article" date="2010" name="Syst. Appl. Microbiol.">
        <title>Four new species of Chryseobacterium from the rhizosphere of coastal sand dune plants, Chryseobacterium elymi sp. nov., Chryseobacterium hagamense sp. nov., Chryseobacterium lathyri sp. nov. and Chryseobacterium rhizosphaerae sp. nov.</title>
        <authorList>
            <person name="Cho S.H."/>
            <person name="Lee K.S."/>
            <person name="Shin D.S."/>
            <person name="Han J.H."/>
            <person name="Park K.S."/>
            <person name="Lee C.H."/>
            <person name="Park K.H."/>
            <person name="Kim S.B."/>
        </authorList>
    </citation>
    <scope>NUCLEOTIDE SEQUENCE [LARGE SCALE GENOMIC DNA]</scope>
    <source>
        <strain evidence="1 2">KCTC 22547</strain>
    </source>
</reference>
<accession>A0A3D9DDK1</accession>
<dbReference type="Proteomes" id="UP000257030">
    <property type="component" value="Unassembled WGS sequence"/>
</dbReference>
<dbReference type="EMBL" id="QNUH01000012">
    <property type="protein sequence ID" value="REC76038.1"/>
    <property type="molecule type" value="Genomic_DNA"/>
</dbReference>
<gene>
    <name evidence="1" type="ORF">DRF60_14220</name>
</gene>
<sequence>MTEKRKGARSIKDIPDDILEKLNQGKIESVNLTEWLAVDQKQLLENFLLQQNRKEYLEPILKDVSNLKKQTVNTINEAIGLGIFNEVLKNNDDEFLPIVSGHTSDLVRCWGTYMVGRNNALTIKEKLEKIQQFASDGHFGVREICWMAVRSEIADDLEESLFILSEWTDHEDEYIRRFASESTRPRGVWCAHIEKLKENPALGLEILEPMKSDSSRYVQDSVGNWLNDASKSCPEFVTKTCERWLRESPTKETMYIIKKALRTIQKDRN</sequence>
<evidence type="ECO:0000313" key="1">
    <source>
        <dbReference type="EMBL" id="REC76038.1"/>
    </source>
</evidence>
<name>A0A3D9DDK1_9FLAO</name>
<proteinExistence type="predicted"/>
<dbReference type="OrthoDB" id="9797162at2"/>
<comment type="caution">
    <text evidence="1">The sequence shown here is derived from an EMBL/GenBank/DDBJ whole genome shotgun (WGS) entry which is preliminary data.</text>
</comment>
<keyword evidence="2" id="KW-1185">Reference proteome</keyword>
<dbReference type="AlphaFoldDB" id="A0A3D9DDK1"/>
<dbReference type="Gene3D" id="1.25.40.290">
    <property type="entry name" value="ARM repeat domains"/>
    <property type="match status" value="1"/>
</dbReference>
<dbReference type="SUPFAM" id="SSF48371">
    <property type="entry name" value="ARM repeat"/>
    <property type="match status" value="1"/>
</dbReference>